<comment type="caution">
    <text evidence="2">The sequence shown here is derived from an EMBL/GenBank/DDBJ whole genome shotgun (WGS) entry which is preliminary data.</text>
</comment>
<evidence type="ECO:0000313" key="2">
    <source>
        <dbReference type="EMBL" id="RAX42389.1"/>
    </source>
</evidence>
<dbReference type="RefSeq" id="WP_112340875.1">
    <property type="nucleotide sequence ID" value="NZ_QMKK01000022.1"/>
</dbReference>
<dbReference type="OrthoDB" id="8404436at2"/>
<dbReference type="InterPro" id="IPR025484">
    <property type="entry name" value="DUF4376"/>
</dbReference>
<dbReference type="EMBL" id="QMKK01000022">
    <property type="protein sequence ID" value="RAX42389.1"/>
    <property type="molecule type" value="Genomic_DNA"/>
</dbReference>
<proteinExistence type="predicted"/>
<evidence type="ECO:0000259" key="1">
    <source>
        <dbReference type="Pfam" id="PF14301"/>
    </source>
</evidence>
<dbReference type="Proteomes" id="UP000251205">
    <property type="component" value="Unassembled WGS sequence"/>
</dbReference>
<organism evidence="2 3">
    <name type="scientific">Rhizobium tropici</name>
    <dbReference type="NCBI Taxonomy" id="398"/>
    <lineage>
        <taxon>Bacteria</taxon>
        <taxon>Pseudomonadati</taxon>
        <taxon>Pseudomonadota</taxon>
        <taxon>Alphaproteobacteria</taxon>
        <taxon>Hyphomicrobiales</taxon>
        <taxon>Rhizobiaceae</taxon>
        <taxon>Rhizobium/Agrobacterium group</taxon>
        <taxon>Rhizobium</taxon>
    </lineage>
</organism>
<protein>
    <recommendedName>
        <fullName evidence="1">DUF4376 domain-containing protein</fullName>
    </recommendedName>
</protein>
<feature type="domain" description="DUF4376" evidence="1">
    <location>
        <begin position="67"/>
        <end position="168"/>
    </location>
</feature>
<dbReference type="Pfam" id="PF14301">
    <property type="entry name" value="DUF4376"/>
    <property type="match status" value="1"/>
</dbReference>
<evidence type="ECO:0000313" key="3">
    <source>
        <dbReference type="Proteomes" id="UP000251205"/>
    </source>
</evidence>
<gene>
    <name evidence="2" type="ORF">DQ393_05985</name>
</gene>
<sequence length="177" mass="18451">MTQTFARVADGLVIEVVTLPDGVDIAESYHVDLAETFFSCDATVQQGYAYDGKKFTSPVAPEITMADLVAYAAAKRFAVETGGIFVGGFSISTDRASQSLIIGAYNYVQANPDVTVKFKTAAGFVNLTAAQIMTVANAVGAHVQAAFAAESEIIAKISDGTINAPADIDAASWPANS</sequence>
<accession>A0A329YDT9</accession>
<dbReference type="AlphaFoldDB" id="A0A329YDT9"/>
<reference evidence="2 3" key="1">
    <citation type="submission" date="2018-06" db="EMBL/GenBank/DDBJ databases">
        <title>Whole Genome Sequence of an efficient microsymbiont, Rhizobium tropici.</title>
        <authorList>
            <person name="Srinivasan R."/>
            <person name="Singh H.V."/>
            <person name="Srivastava R."/>
            <person name="Kumari B."/>
            <person name="Radhakrishna A."/>
        </authorList>
    </citation>
    <scope>NUCLEOTIDE SEQUENCE [LARGE SCALE GENOMIC DNA]</scope>
    <source>
        <strain evidence="2 3">IGFRI Rhizo-19</strain>
    </source>
</reference>
<name>A0A329YDT9_RHITR</name>